<proteinExistence type="predicted"/>
<accession>A0A5C0SN71</accession>
<keyword evidence="1" id="KW-0812">Transmembrane</keyword>
<organism evidence="2 3">
    <name type="scientific">Thermococcus aciditolerans</name>
    <dbReference type="NCBI Taxonomy" id="2598455"/>
    <lineage>
        <taxon>Archaea</taxon>
        <taxon>Methanobacteriati</taxon>
        <taxon>Methanobacteriota</taxon>
        <taxon>Thermococci</taxon>
        <taxon>Thermococcales</taxon>
        <taxon>Thermococcaceae</taxon>
        <taxon>Thermococcus</taxon>
    </lineage>
</organism>
<evidence type="ECO:0000256" key="1">
    <source>
        <dbReference type="SAM" id="Phobius"/>
    </source>
</evidence>
<feature type="transmembrane region" description="Helical" evidence="1">
    <location>
        <begin position="69"/>
        <end position="90"/>
    </location>
</feature>
<feature type="transmembrane region" description="Helical" evidence="1">
    <location>
        <begin position="44"/>
        <end position="63"/>
    </location>
</feature>
<gene>
    <name evidence="2" type="ORF">FPV09_04260</name>
</gene>
<keyword evidence="1" id="KW-0472">Membrane</keyword>
<keyword evidence="1" id="KW-1133">Transmembrane helix</keyword>
<name>A0A5C0SN71_9EURY</name>
<keyword evidence="3" id="KW-1185">Reference proteome</keyword>
<feature type="transmembrane region" description="Helical" evidence="1">
    <location>
        <begin position="6"/>
        <end position="23"/>
    </location>
</feature>
<dbReference type="AlphaFoldDB" id="A0A5C0SN71"/>
<evidence type="ECO:0000313" key="2">
    <source>
        <dbReference type="EMBL" id="QEK15801.1"/>
    </source>
</evidence>
<dbReference type="EMBL" id="CP041932">
    <property type="protein sequence ID" value="QEK15801.1"/>
    <property type="molecule type" value="Genomic_DNA"/>
</dbReference>
<dbReference type="Proteomes" id="UP000322631">
    <property type="component" value="Chromosome"/>
</dbReference>
<dbReference type="KEGG" id="them:FPV09_04260"/>
<feature type="transmembrane region" description="Helical" evidence="1">
    <location>
        <begin position="111"/>
        <end position="130"/>
    </location>
</feature>
<reference evidence="2 3" key="1">
    <citation type="submission" date="2019-07" db="EMBL/GenBank/DDBJ databases">
        <title>Complete genome of Thermococcus acidophilus.</title>
        <authorList>
            <person name="Li X."/>
        </authorList>
    </citation>
    <scope>NUCLEOTIDE SEQUENCE [LARGE SCALE GENOMIC DNA]</scope>
    <source>
        <strain evidence="2 3">SY113</strain>
    </source>
</reference>
<feature type="transmembrane region" description="Helical" evidence="1">
    <location>
        <begin position="136"/>
        <end position="154"/>
    </location>
</feature>
<evidence type="ECO:0000313" key="3">
    <source>
        <dbReference type="Proteomes" id="UP000322631"/>
    </source>
</evidence>
<sequence>MECGLYSFLLSFSFIFLDLYLFLKYEGMRPVRSEMQKKAVELGVDIVVFPGLILTVSIARILSELYNSALPFALGMVVATFFATVISLRLKNQPERFVRLTGKIAKNSGKIVAFNLLVLSVFTFFFLKALCRDVEMGPLLSIMVPLVLYGLLSLRYSSIVKQTILWRT</sequence>
<protein>
    <submittedName>
        <fullName evidence="2">Uncharacterized protein</fullName>
    </submittedName>
</protein>